<dbReference type="Gene3D" id="3.10.450.350">
    <property type="match status" value="2"/>
</dbReference>
<accession>A0ABN0Q7M4</accession>
<keyword evidence="8" id="KW-0482">Metalloprotease</keyword>
<dbReference type="InterPro" id="IPR045834">
    <property type="entry name" value="Csd3_N2"/>
</dbReference>
<evidence type="ECO:0000256" key="7">
    <source>
        <dbReference type="ARBA" id="ARBA00022833"/>
    </source>
</evidence>
<evidence type="ECO:0000259" key="9">
    <source>
        <dbReference type="PROSITE" id="PS51782"/>
    </source>
</evidence>
<keyword evidence="6" id="KW-0378">Hydrolase</keyword>
<evidence type="ECO:0000256" key="8">
    <source>
        <dbReference type="ARBA" id="ARBA00023049"/>
    </source>
</evidence>
<dbReference type="Gene3D" id="2.70.70.10">
    <property type="entry name" value="Glucose Permease (Domain IIA)"/>
    <property type="match status" value="1"/>
</dbReference>
<dbReference type="EMBL" id="AXOM01000045">
    <property type="protein sequence ID" value="ESS58131.1"/>
    <property type="molecule type" value="Genomic_DNA"/>
</dbReference>
<dbReference type="Pfam" id="PF19425">
    <property type="entry name" value="Csd3_N2"/>
    <property type="match status" value="1"/>
</dbReference>
<organism evidence="10 11">
    <name type="scientific">Enterobacter cloacae S611</name>
    <dbReference type="NCBI Taxonomy" id="1399146"/>
    <lineage>
        <taxon>Bacteria</taxon>
        <taxon>Pseudomonadati</taxon>
        <taxon>Pseudomonadota</taxon>
        <taxon>Gammaproteobacteria</taxon>
        <taxon>Enterobacterales</taxon>
        <taxon>Enterobacteriaceae</taxon>
        <taxon>Enterobacter</taxon>
        <taxon>Enterobacter cloacae complex</taxon>
    </lineage>
</organism>
<dbReference type="PANTHER" id="PTHR21666">
    <property type="entry name" value="PEPTIDASE-RELATED"/>
    <property type="match status" value="1"/>
</dbReference>
<comment type="cofactor">
    <cofactor evidence="1">
        <name>Zn(2+)</name>
        <dbReference type="ChEBI" id="CHEBI:29105"/>
    </cofactor>
</comment>
<dbReference type="PANTHER" id="PTHR21666:SF292">
    <property type="entry name" value="MUREIN DD-ENDOPEPTIDASE MEPM"/>
    <property type="match status" value="1"/>
</dbReference>
<dbReference type="CDD" id="cd00118">
    <property type="entry name" value="LysM"/>
    <property type="match status" value="1"/>
</dbReference>
<dbReference type="SMART" id="SM00257">
    <property type="entry name" value="LysM"/>
    <property type="match status" value="1"/>
</dbReference>
<dbReference type="Pfam" id="PF01476">
    <property type="entry name" value="LysM"/>
    <property type="match status" value="1"/>
</dbReference>
<proteinExistence type="inferred from homology"/>
<dbReference type="InterPro" id="IPR013731">
    <property type="entry name" value="OapA_N"/>
</dbReference>
<comment type="caution">
    <text evidence="10">The sequence shown here is derived from an EMBL/GenBank/DDBJ whole genome shotgun (WGS) entry which is preliminary data.</text>
</comment>
<gene>
    <name evidence="10" type="ORF">EDP2_2494</name>
</gene>
<keyword evidence="4" id="KW-0645">Protease</keyword>
<evidence type="ECO:0000256" key="2">
    <source>
        <dbReference type="ARBA" id="ARBA00004196"/>
    </source>
</evidence>
<reference evidence="10 11" key="1">
    <citation type="journal article" date="2014" name="Genome Announc.">
        <title>Draft Genome Sequence of Enterobacter cloacae Strain S611.</title>
        <authorList>
            <person name="Wang D."/>
            <person name="Han C.S."/>
            <person name="Dichosa A.E."/>
            <person name="Gleasner C.D."/>
            <person name="Johnson S.L."/>
            <person name="Daligault H.E."/>
            <person name="Davenport K.W."/>
            <person name="Li P.E."/>
            <person name="Pierson E.A."/>
            <person name="Pierson L.S.III."/>
        </authorList>
    </citation>
    <scope>NUCLEOTIDE SEQUENCE [LARGE SCALE GENOMIC DNA]</scope>
    <source>
        <strain evidence="10 11">S611</strain>
    </source>
</reference>
<evidence type="ECO:0000313" key="11">
    <source>
        <dbReference type="Proteomes" id="UP000017834"/>
    </source>
</evidence>
<evidence type="ECO:0000256" key="4">
    <source>
        <dbReference type="ARBA" id="ARBA00022670"/>
    </source>
</evidence>
<dbReference type="InterPro" id="IPR018392">
    <property type="entry name" value="LysM"/>
</dbReference>
<dbReference type="InterPro" id="IPR016047">
    <property type="entry name" value="M23ase_b-sheet_dom"/>
</dbReference>
<keyword evidence="5" id="KW-0479">Metal-binding</keyword>
<dbReference type="PROSITE" id="PS51782">
    <property type="entry name" value="LYSM"/>
    <property type="match status" value="1"/>
</dbReference>
<comment type="subcellular location">
    <subcellularLocation>
        <location evidence="2">Cell envelope</location>
    </subcellularLocation>
</comment>
<evidence type="ECO:0000256" key="5">
    <source>
        <dbReference type="ARBA" id="ARBA00022723"/>
    </source>
</evidence>
<evidence type="ECO:0000256" key="1">
    <source>
        <dbReference type="ARBA" id="ARBA00001947"/>
    </source>
</evidence>
<sequence length="441" mass="49169">MQQIARSVALAFNNLPRPHRVMLGSLTVLTLTVAVWRPYVYHPENNAPIVKAIELPKSEIRSLLPEASEPIDQSTADDVDDIPQDELDEKTANEAGVHEYVVSTGDTLSSILNQYGIDMGNISQLAAADKELRNLKIGQQLSWTLTADGDLQRLTWEMSRRETRTYDRTENGFKMSSEMQQGDWVNKMMNGTVGGSFVASAKEAGMSSGEISAVIKAMQWQMDFRKLKKGDKFSVLMSREMLDGKQEQSQLLGVRLRSDGKDYYAFRAEDGKFYDRNGTGLAKGFMRFPTAKQFRVSSNFNPRRLNPVTGRVAPHKGVDFALPQGTPVLAVGDGEVVIAKRSGAAGNYVAIRHGRTYTTRYMHLRKLLVKPGQKVKRGDRIALSGNTGRSTGPHLHYEVWINQQAVNPLTAKLPRTEGLSGSDRKDYLAQVREVLPQLRLE</sequence>
<protein>
    <submittedName>
        <fullName evidence="10">LysM domain protein</fullName>
    </submittedName>
</protein>
<dbReference type="CDD" id="cd12797">
    <property type="entry name" value="M23_peptidase"/>
    <property type="match status" value="1"/>
</dbReference>
<keyword evidence="7" id="KW-0862">Zinc</keyword>
<evidence type="ECO:0000256" key="6">
    <source>
        <dbReference type="ARBA" id="ARBA00022801"/>
    </source>
</evidence>
<dbReference type="NCBIfam" id="NF008652">
    <property type="entry name" value="PRK11649.1"/>
    <property type="match status" value="1"/>
</dbReference>
<dbReference type="Proteomes" id="UP000017834">
    <property type="component" value="Unassembled WGS sequence"/>
</dbReference>
<keyword evidence="11" id="KW-1185">Reference proteome</keyword>
<dbReference type="Pfam" id="PF01551">
    <property type="entry name" value="Peptidase_M23"/>
    <property type="match status" value="1"/>
</dbReference>
<name>A0ABN0Q7M4_ENTCL</name>
<comment type="similarity">
    <text evidence="3">Belongs to the peptidase M23B family.</text>
</comment>
<dbReference type="Pfam" id="PF08525">
    <property type="entry name" value="OapA_N"/>
    <property type="match status" value="1"/>
</dbReference>
<dbReference type="InterPro" id="IPR050570">
    <property type="entry name" value="Cell_wall_metabolism_enzyme"/>
</dbReference>
<dbReference type="SUPFAM" id="SSF51261">
    <property type="entry name" value="Duplicated hybrid motif"/>
    <property type="match status" value="1"/>
</dbReference>
<dbReference type="InterPro" id="IPR011055">
    <property type="entry name" value="Dup_hybrid_motif"/>
</dbReference>
<feature type="domain" description="LysM" evidence="9">
    <location>
        <begin position="98"/>
        <end position="143"/>
    </location>
</feature>
<evidence type="ECO:0000313" key="10">
    <source>
        <dbReference type="EMBL" id="ESS58131.1"/>
    </source>
</evidence>
<evidence type="ECO:0000256" key="3">
    <source>
        <dbReference type="ARBA" id="ARBA00006646"/>
    </source>
</evidence>